<protein>
    <submittedName>
        <fullName evidence="1">DNA alkylation repair protein</fullName>
    </submittedName>
</protein>
<dbReference type="CDD" id="cd06561">
    <property type="entry name" value="AlkD_like"/>
    <property type="match status" value="1"/>
</dbReference>
<dbReference type="InterPro" id="IPR014825">
    <property type="entry name" value="DNA_alkylation"/>
</dbReference>
<keyword evidence="2" id="KW-1185">Reference proteome</keyword>
<dbReference type="InterPro" id="IPR016024">
    <property type="entry name" value="ARM-type_fold"/>
</dbReference>
<dbReference type="SUPFAM" id="SSF48371">
    <property type="entry name" value="ARM repeat"/>
    <property type="match status" value="1"/>
</dbReference>
<reference evidence="1 2" key="1">
    <citation type="submission" date="2022-10" db="EMBL/GenBank/DDBJ databases">
        <title>Luteolibacter arcticus strain CCTCC AB 2014275, whole genome shotgun sequencing project.</title>
        <authorList>
            <person name="Zhao G."/>
            <person name="Shen L."/>
        </authorList>
    </citation>
    <scope>NUCLEOTIDE SEQUENCE [LARGE SCALE GENOMIC DNA]</scope>
    <source>
        <strain evidence="1 2">CCTCC AB 2014275</strain>
    </source>
</reference>
<dbReference type="Proteomes" id="UP001320876">
    <property type="component" value="Unassembled WGS sequence"/>
</dbReference>
<dbReference type="Gene3D" id="1.25.10.90">
    <property type="match status" value="1"/>
</dbReference>
<dbReference type="PANTHER" id="PTHR41291:SF1">
    <property type="entry name" value="DNA ALKYLATION REPAIR PROTEIN"/>
    <property type="match status" value="1"/>
</dbReference>
<evidence type="ECO:0000313" key="1">
    <source>
        <dbReference type="EMBL" id="MCW1922354.1"/>
    </source>
</evidence>
<comment type="caution">
    <text evidence="1">The sequence shown here is derived from an EMBL/GenBank/DDBJ whole genome shotgun (WGS) entry which is preliminary data.</text>
</comment>
<accession>A0ABT3GFL7</accession>
<dbReference type="RefSeq" id="WP_264486463.1">
    <property type="nucleotide sequence ID" value="NZ_JAPDDT010000002.1"/>
</dbReference>
<sequence>MSTATEILEELRALGSESIKRMLMKNHGVKEPCFGVKIGDMQKIRKRIKQDHELALALYDSGNYDAMYLAAYLTDDARMTKADLQRWADAAYGAGLPGTTVPWVASGSPHGREMALKWIDSKKPHVAVAGWSALSCLMALKDDADLDLTELTGLIERVKKSIHATPDVVKYAMNGFLISAGSYVKPLMEIAIHTGEEIGRVEADLGSNSCEFFYAPDYIRKVQAQGTIGKKRKTMRC</sequence>
<dbReference type="Pfam" id="PF08713">
    <property type="entry name" value="DNA_alkylation"/>
    <property type="match status" value="1"/>
</dbReference>
<organism evidence="1 2">
    <name type="scientific">Luteolibacter arcticus</name>
    <dbReference type="NCBI Taxonomy" id="1581411"/>
    <lineage>
        <taxon>Bacteria</taxon>
        <taxon>Pseudomonadati</taxon>
        <taxon>Verrucomicrobiota</taxon>
        <taxon>Verrucomicrobiia</taxon>
        <taxon>Verrucomicrobiales</taxon>
        <taxon>Verrucomicrobiaceae</taxon>
        <taxon>Luteolibacter</taxon>
    </lineage>
</organism>
<dbReference type="PANTHER" id="PTHR41291">
    <property type="entry name" value="DNA ALKYLATION REPAIR PROTEIN"/>
    <property type="match status" value="1"/>
</dbReference>
<proteinExistence type="predicted"/>
<gene>
    <name evidence="1" type="ORF">OKA05_07300</name>
</gene>
<evidence type="ECO:0000313" key="2">
    <source>
        <dbReference type="Proteomes" id="UP001320876"/>
    </source>
</evidence>
<name>A0ABT3GFL7_9BACT</name>
<dbReference type="EMBL" id="JAPDDT010000002">
    <property type="protein sequence ID" value="MCW1922354.1"/>
    <property type="molecule type" value="Genomic_DNA"/>
</dbReference>